<evidence type="ECO:0008006" key="4">
    <source>
        <dbReference type="Google" id="ProtNLM"/>
    </source>
</evidence>
<dbReference type="EMBL" id="JACIEP010000018">
    <property type="protein sequence ID" value="MBB4037827.1"/>
    <property type="molecule type" value="Genomic_DNA"/>
</dbReference>
<sequence length="157" mass="17555">MKTYASIIVLGLSLLFFSCKSTDSVTKAEQKALITQKIEGMNYKFVPRTANPSRGNSINLNYSYYLKVNKDTVSAYLPYFGRAYSAPYGGDGGINILSTDFEYTIKEKKTGEWDISINIKDDQKRYELNLSAGDTGYGSLSVRDNNRSPISFYGSIE</sequence>
<feature type="chain" id="PRO_5032449295" description="DUF4251 domain-containing protein" evidence="1">
    <location>
        <begin position="22"/>
        <end position="157"/>
    </location>
</feature>
<dbReference type="RefSeq" id="WP_183308674.1">
    <property type="nucleotide sequence ID" value="NZ_JACIEP010000018.1"/>
</dbReference>
<dbReference type="Gene3D" id="2.40.128.410">
    <property type="match status" value="1"/>
</dbReference>
<name>A0A840CNZ8_9BACT</name>
<comment type="caution">
    <text evidence="2">The sequence shown here is derived from an EMBL/GenBank/DDBJ whole genome shotgun (WGS) entry which is preliminary data.</text>
</comment>
<protein>
    <recommendedName>
        <fullName evidence="4">DUF4251 domain-containing protein</fullName>
    </recommendedName>
</protein>
<dbReference type="AlphaFoldDB" id="A0A840CNZ8"/>
<proteinExistence type="predicted"/>
<dbReference type="Proteomes" id="UP000555103">
    <property type="component" value="Unassembled WGS sequence"/>
</dbReference>
<organism evidence="2 3">
    <name type="scientific">Dysgonomonas hofstadii</name>
    <dbReference type="NCBI Taxonomy" id="637886"/>
    <lineage>
        <taxon>Bacteria</taxon>
        <taxon>Pseudomonadati</taxon>
        <taxon>Bacteroidota</taxon>
        <taxon>Bacteroidia</taxon>
        <taxon>Bacteroidales</taxon>
        <taxon>Dysgonomonadaceae</taxon>
        <taxon>Dysgonomonas</taxon>
    </lineage>
</organism>
<feature type="signal peptide" evidence="1">
    <location>
        <begin position="1"/>
        <end position="21"/>
    </location>
</feature>
<dbReference type="InterPro" id="IPR025347">
    <property type="entry name" value="DUF4251"/>
</dbReference>
<evidence type="ECO:0000313" key="3">
    <source>
        <dbReference type="Proteomes" id="UP000555103"/>
    </source>
</evidence>
<evidence type="ECO:0000313" key="2">
    <source>
        <dbReference type="EMBL" id="MBB4037827.1"/>
    </source>
</evidence>
<dbReference type="Pfam" id="PF14059">
    <property type="entry name" value="DUF4251"/>
    <property type="match status" value="1"/>
</dbReference>
<accession>A0A840CNZ8</accession>
<evidence type="ECO:0000256" key="1">
    <source>
        <dbReference type="SAM" id="SignalP"/>
    </source>
</evidence>
<gene>
    <name evidence="2" type="ORF">GGR21_003748</name>
</gene>
<keyword evidence="1" id="KW-0732">Signal</keyword>
<keyword evidence="3" id="KW-1185">Reference proteome</keyword>
<reference evidence="2 3" key="1">
    <citation type="submission" date="2020-08" db="EMBL/GenBank/DDBJ databases">
        <title>Genomic Encyclopedia of Type Strains, Phase IV (KMG-IV): sequencing the most valuable type-strain genomes for metagenomic binning, comparative biology and taxonomic classification.</title>
        <authorList>
            <person name="Goeker M."/>
        </authorList>
    </citation>
    <scope>NUCLEOTIDE SEQUENCE [LARGE SCALE GENOMIC DNA]</scope>
    <source>
        <strain evidence="2 3">DSM 104969</strain>
    </source>
</reference>
<dbReference type="PROSITE" id="PS51257">
    <property type="entry name" value="PROKAR_LIPOPROTEIN"/>
    <property type="match status" value="1"/>
</dbReference>